<dbReference type="InterPro" id="IPR002878">
    <property type="entry name" value="ChsH2_C"/>
</dbReference>
<comment type="caution">
    <text evidence="3">The sequence shown here is derived from an EMBL/GenBank/DDBJ whole genome shotgun (WGS) entry which is preliminary data.</text>
</comment>
<dbReference type="RefSeq" id="WP_111505488.1">
    <property type="nucleotide sequence ID" value="NZ_QKYN01000114.1"/>
</dbReference>
<dbReference type="SUPFAM" id="SSF50249">
    <property type="entry name" value="Nucleic acid-binding proteins"/>
    <property type="match status" value="1"/>
</dbReference>
<dbReference type="PANTHER" id="PTHR34075">
    <property type="entry name" value="BLR3430 PROTEIN"/>
    <property type="match status" value="1"/>
</dbReference>
<dbReference type="PANTHER" id="PTHR34075:SF5">
    <property type="entry name" value="BLR3430 PROTEIN"/>
    <property type="match status" value="1"/>
</dbReference>
<accession>A0A2X0IBY3</accession>
<evidence type="ECO:0000256" key="1">
    <source>
        <dbReference type="SAM" id="MobiDB-lite"/>
    </source>
</evidence>
<reference evidence="3 4" key="1">
    <citation type="submission" date="2018-06" db="EMBL/GenBank/DDBJ databases">
        <title>Streptacidiphilus pinicola sp. nov., isolated from pine grove soil.</title>
        <authorList>
            <person name="Roh S.G."/>
            <person name="Park S."/>
            <person name="Kim M.-K."/>
            <person name="Yun B.-R."/>
            <person name="Park J."/>
            <person name="Kim M.J."/>
            <person name="Kim Y.S."/>
            <person name="Kim S.B."/>
        </authorList>
    </citation>
    <scope>NUCLEOTIDE SEQUENCE [LARGE SCALE GENOMIC DNA]</scope>
    <source>
        <strain evidence="3 4">MMS16-CNU450</strain>
    </source>
</reference>
<dbReference type="AlphaFoldDB" id="A0A2X0IBY3"/>
<evidence type="ECO:0000313" key="4">
    <source>
        <dbReference type="Proteomes" id="UP000248889"/>
    </source>
</evidence>
<dbReference type="EMBL" id="QKYN01000114">
    <property type="protein sequence ID" value="RAG82464.1"/>
    <property type="molecule type" value="Genomic_DNA"/>
</dbReference>
<dbReference type="OrthoDB" id="4260571at2"/>
<organism evidence="3 4">
    <name type="scientific">Streptacidiphilus pinicola</name>
    <dbReference type="NCBI Taxonomy" id="2219663"/>
    <lineage>
        <taxon>Bacteria</taxon>
        <taxon>Bacillati</taxon>
        <taxon>Actinomycetota</taxon>
        <taxon>Actinomycetes</taxon>
        <taxon>Kitasatosporales</taxon>
        <taxon>Streptomycetaceae</taxon>
        <taxon>Streptacidiphilus</taxon>
    </lineage>
</organism>
<feature type="domain" description="ChsH2 C-terminal OB-fold" evidence="2">
    <location>
        <begin position="81"/>
        <end position="119"/>
    </location>
</feature>
<feature type="region of interest" description="Disordered" evidence="1">
    <location>
        <begin position="1"/>
        <end position="29"/>
    </location>
</feature>
<feature type="region of interest" description="Disordered" evidence="1">
    <location>
        <begin position="137"/>
        <end position="163"/>
    </location>
</feature>
<proteinExistence type="predicted"/>
<name>A0A2X0IBY3_9ACTN</name>
<dbReference type="InterPro" id="IPR052513">
    <property type="entry name" value="Thioester_dehydratase-like"/>
</dbReference>
<dbReference type="Pfam" id="PF01796">
    <property type="entry name" value="OB_ChsH2_C"/>
    <property type="match status" value="1"/>
</dbReference>
<evidence type="ECO:0000259" key="2">
    <source>
        <dbReference type="Pfam" id="PF01796"/>
    </source>
</evidence>
<dbReference type="Proteomes" id="UP000248889">
    <property type="component" value="Unassembled WGS sequence"/>
</dbReference>
<protein>
    <recommendedName>
        <fullName evidence="2">ChsH2 C-terminal OB-fold domain-containing protein</fullName>
    </recommendedName>
</protein>
<evidence type="ECO:0000313" key="3">
    <source>
        <dbReference type="EMBL" id="RAG82464.1"/>
    </source>
</evidence>
<dbReference type="InterPro" id="IPR012340">
    <property type="entry name" value="NA-bd_OB-fold"/>
</dbReference>
<sequence length="163" mass="17573">MIVGHAETNPPRSEAGVPPLPDSPRRSPAESDALSFQRCCWCSIPVFPAALLCPVCGCADLRWQQSRGTGRVNRRHGSIRGEEPPRHAATVQLDEGPRVMAVIEGARSASVKVGVKVRFHGTHTPGERLPVFRLNLEPDSPATFDSPDQDEAEFDSPSPTSAA</sequence>
<keyword evidence="4" id="KW-1185">Reference proteome</keyword>
<gene>
    <name evidence="3" type="ORF">DN069_27770</name>
</gene>